<gene>
    <name evidence="1" type="ORF">AVEN_233516_1</name>
</gene>
<dbReference type="EMBL" id="BGPR01006700">
    <property type="protein sequence ID" value="GBN21175.1"/>
    <property type="molecule type" value="Genomic_DNA"/>
</dbReference>
<name>A0A4Y2M2C4_ARAVE</name>
<reference evidence="1 2" key="1">
    <citation type="journal article" date="2019" name="Sci. Rep.">
        <title>Orb-weaving spider Araneus ventricosus genome elucidates the spidroin gene catalogue.</title>
        <authorList>
            <person name="Kono N."/>
            <person name="Nakamura H."/>
            <person name="Ohtoshi R."/>
            <person name="Moran D.A.P."/>
            <person name="Shinohara A."/>
            <person name="Yoshida Y."/>
            <person name="Fujiwara M."/>
            <person name="Mori M."/>
            <person name="Tomita M."/>
            <person name="Arakawa K."/>
        </authorList>
    </citation>
    <scope>NUCLEOTIDE SEQUENCE [LARGE SCALE GENOMIC DNA]</scope>
</reference>
<comment type="caution">
    <text evidence="1">The sequence shown here is derived from an EMBL/GenBank/DDBJ whole genome shotgun (WGS) entry which is preliminary data.</text>
</comment>
<proteinExistence type="predicted"/>
<evidence type="ECO:0000313" key="2">
    <source>
        <dbReference type="Proteomes" id="UP000499080"/>
    </source>
</evidence>
<organism evidence="1 2">
    <name type="scientific">Araneus ventricosus</name>
    <name type="common">Orbweaver spider</name>
    <name type="synonym">Epeira ventricosa</name>
    <dbReference type="NCBI Taxonomy" id="182803"/>
    <lineage>
        <taxon>Eukaryota</taxon>
        <taxon>Metazoa</taxon>
        <taxon>Ecdysozoa</taxon>
        <taxon>Arthropoda</taxon>
        <taxon>Chelicerata</taxon>
        <taxon>Arachnida</taxon>
        <taxon>Araneae</taxon>
        <taxon>Araneomorphae</taxon>
        <taxon>Entelegynae</taxon>
        <taxon>Araneoidea</taxon>
        <taxon>Araneidae</taxon>
        <taxon>Araneus</taxon>
    </lineage>
</organism>
<dbReference type="AlphaFoldDB" id="A0A4Y2M2C4"/>
<keyword evidence="2" id="KW-1185">Reference proteome</keyword>
<sequence length="48" mass="5256">MEAPADCDERKATMACKNVAAPNKKTFKGTTSAGKVMVLYTTYLTNRK</sequence>
<feature type="non-terminal residue" evidence="1">
    <location>
        <position position="48"/>
    </location>
</feature>
<dbReference type="Proteomes" id="UP000499080">
    <property type="component" value="Unassembled WGS sequence"/>
</dbReference>
<accession>A0A4Y2M2C4</accession>
<evidence type="ECO:0000313" key="1">
    <source>
        <dbReference type="EMBL" id="GBN21175.1"/>
    </source>
</evidence>
<protein>
    <submittedName>
        <fullName evidence="1">Uncharacterized protein</fullName>
    </submittedName>
</protein>